<dbReference type="STRING" id="586411.SAMN05216187_11210"/>
<comment type="subcellular location">
    <subcellularLocation>
        <location evidence="1">Cell inner membrane</location>
        <topology evidence="1">Multi-pass membrane protein</topology>
    </subcellularLocation>
</comment>
<feature type="transmembrane region" description="Helical" evidence="7">
    <location>
        <begin position="96"/>
        <end position="129"/>
    </location>
</feature>
<dbReference type="InterPro" id="IPR004681">
    <property type="entry name" value="TRAP_DctM"/>
</dbReference>
<sequence length="438" mass="46761">MSSEIALLIVLIVFLITLFVGLHISTILILTGMLGIFLIVGFNPVTFVVQVDTFSTVASYSLTTIPLFILMSQFIVHSDIVKYLYSLLFIMSRGKSIILGIFTIILGGFLGAVSGSASAMSAALGQLAVPELNKHGYSRPFAASIAAAAGSLATIIPPSIGLIIYGAITQTSISSLFMAAIIPGVLLITILSIIVAMIHFREVKKNGITDRVSKPTREFSNRKYIISIVTALMIMISIFGGIYLGIFTPTEAGGIGAFITLIAAFTLGKVNKTFIAKSIKDTLRISTMVLMIMVGATIFSRFVTLSQLPQRLIEVLEPIMDSPILIITILALIFFVAFMFLEGAAAIVMLVPITLPLATSVGLSPLEFGVLISVLGTAGLITPPVGISTYAVSGVTNISANSIFKYTIIYAIAISIFGTIILMMFPQLINWIPEAMAK</sequence>
<reference evidence="10" key="1">
    <citation type="submission" date="2016-10" db="EMBL/GenBank/DDBJ databases">
        <authorList>
            <person name="Varghese N."/>
            <person name="Submissions S."/>
        </authorList>
    </citation>
    <scope>NUCLEOTIDE SEQUENCE [LARGE SCALE GENOMIC DNA]</scope>
    <source>
        <strain evidence="10">CGMCC 1.8911</strain>
    </source>
</reference>
<keyword evidence="3" id="KW-0997">Cell inner membrane</keyword>
<dbReference type="GO" id="GO:0022857">
    <property type="term" value="F:transmembrane transporter activity"/>
    <property type="evidence" value="ECO:0007669"/>
    <property type="project" value="TreeGrafter"/>
</dbReference>
<dbReference type="GO" id="GO:0005886">
    <property type="term" value="C:plasma membrane"/>
    <property type="evidence" value="ECO:0007669"/>
    <property type="project" value="UniProtKB-SubCell"/>
</dbReference>
<evidence type="ECO:0000256" key="6">
    <source>
        <dbReference type="ARBA" id="ARBA00023136"/>
    </source>
</evidence>
<dbReference type="InterPro" id="IPR010656">
    <property type="entry name" value="DctM"/>
</dbReference>
<feature type="transmembrane region" description="Helical" evidence="7">
    <location>
        <begin position="56"/>
        <end position="76"/>
    </location>
</feature>
<evidence type="ECO:0000259" key="8">
    <source>
        <dbReference type="Pfam" id="PF06808"/>
    </source>
</evidence>
<evidence type="ECO:0000256" key="1">
    <source>
        <dbReference type="ARBA" id="ARBA00004429"/>
    </source>
</evidence>
<feature type="transmembrane region" description="Helical" evidence="7">
    <location>
        <begin position="282"/>
        <end position="304"/>
    </location>
</feature>
<feature type="transmembrane region" description="Helical" evidence="7">
    <location>
        <begin position="174"/>
        <end position="198"/>
    </location>
</feature>
<feature type="transmembrane region" description="Helical" evidence="7">
    <location>
        <begin position="407"/>
        <end position="429"/>
    </location>
</feature>
<dbReference type="Pfam" id="PF06808">
    <property type="entry name" value="DctM"/>
    <property type="match status" value="1"/>
</dbReference>
<accession>A0A1G9DER8</accession>
<feature type="domain" description="TRAP C4-dicarboxylate transport system permease DctM subunit" evidence="8">
    <location>
        <begin position="11"/>
        <end position="427"/>
    </location>
</feature>
<keyword evidence="2" id="KW-1003">Cell membrane</keyword>
<dbReference type="RefSeq" id="WP_092599328.1">
    <property type="nucleotide sequence ID" value="NZ_FNFI01000012.1"/>
</dbReference>
<feature type="transmembrane region" description="Helical" evidence="7">
    <location>
        <begin position="141"/>
        <end position="168"/>
    </location>
</feature>
<feature type="transmembrane region" description="Helical" evidence="7">
    <location>
        <begin position="224"/>
        <end position="246"/>
    </location>
</feature>
<dbReference type="Proteomes" id="UP000242700">
    <property type="component" value="Unassembled WGS sequence"/>
</dbReference>
<evidence type="ECO:0000313" key="9">
    <source>
        <dbReference type="EMBL" id="SDK62352.1"/>
    </source>
</evidence>
<keyword evidence="4 7" id="KW-0812">Transmembrane</keyword>
<protein>
    <submittedName>
        <fullName evidence="9">TRAP transporter, DctM subunit</fullName>
    </submittedName>
</protein>
<dbReference type="PANTHER" id="PTHR33362">
    <property type="entry name" value="SIALIC ACID TRAP TRANSPORTER PERMEASE PROTEIN SIAT-RELATED"/>
    <property type="match status" value="1"/>
</dbReference>
<keyword evidence="5 7" id="KW-1133">Transmembrane helix</keyword>
<dbReference type="PIRSF" id="PIRSF006066">
    <property type="entry name" value="HI0050"/>
    <property type="match status" value="1"/>
</dbReference>
<evidence type="ECO:0000256" key="2">
    <source>
        <dbReference type="ARBA" id="ARBA00022475"/>
    </source>
</evidence>
<evidence type="ECO:0000256" key="3">
    <source>
        <dbReference type="ARBA" id="ARBA00022519"/>
    </source>
</evidence>
<dbReference type="PANTHER" id="PTHR33362:SF5">
    <property type="entry name" value="C4-DICARBOXYLATE TRAP TRANSPORTER LARGE PERMEASE PROTEIN DCTM"/>
    <property type="match status" value="1"/>
</dbReference>
<evidence type="ECO:0000256" key="4">
    <source>
        <dbReference type="ARBA" id="ARBA00022692"/>
    </source>
</evidence>
<dbReference type="OrthoDB" id="9785600at2"/>
<dbReference type="AlphaFoldDB" id="A0A1G9DER8"/>
<dbReference type="EMBL" id="FNFI01000012">
    <property type="protein sequence ID" value="SDK62352.1"/>
    <property type="molecule type" value="Genomic_DNA"/>
</dbReference>
<feature type="transmembrane region" description="Helical" evidence="7">
    <location>
        <begin position="324"/>
        <end position="353"/>
    </location>
</feature>
<gene>
    <name evidence="9" type="ORF">SAMN05216187_11210</name>
</gene>
<name>A0A1G9DER8_9STAP</name>
<evidence type="ECO:0000256" key="7">
    <source>
        <dbReference type="SAM" id="Phobius"/>
    </source>
</evidence>
<feature type="transmembrane region" description="Helical" evidence="7">
    <location>
        <begin position="5"/>
        <end position="22"/>
    </location>
</feature>
<evidence type="ECO:0000256" key="5">
    <source>
        <dbReference type="ARBA" id="ARBA00022989"/>
    </source>
</evidence>
<keyword evidence="6 7" id="KW-0472">Membrane</keyword>
<organism evidence="9 10">
    <name type="scientific">Jeotgalicoccus aerolatus</name>
    <dbReference type="NCBI Taxonomy" id="709510"/>
    <lineage>
        <taxon>Bacteria</taxon>
        <taxon>Bacillati</taxon>
        <taxon>Bacillota</taxon>
        <taxon>Bacilli</taxon>
        <taxon>Bacillales</taxon>
        <taxon>Staphylococcaceae</taxon>
        <taxon>Jeotgalicoccus</taxon>
    </lineage>
</organism>
<feature type="transmembrane region" description="Helical" evidence="7">
    <location>
        <begin position="252"/>
        <end position="270"/>
    </location>
</feature>
<evidence type="ECO:0000313" key="10">
    <source>
        <dbReference type="Proteomes" id="UP000242700"/>
    </source>
</evidence>
<feature type="transmembrane region" description="Helical" evidence="7">
    <location>
        <begin position="28"/>
        <end position="49"/>
    </location>
</feature>
<feature type="transmembrane region" description="Helical" evidence="7">
    <location>
        <begin position="365"/>
        <end position="387"/>
    </location>
</feature>
<proteinExistence type="predicted"/>